<evidence type="ECO:0000313" key="14">
    <source>
        <dbReference type="Proteomes" id="UP000050741"/>
    </source>
</evidence>
<keyword evidence="6" id="KW-0862">Zinc</keyword>
<keyword evidence="5" id="KW-0863">Zinc-finger</keyword>
<dbReference type="Gene3D" id="4.10.1240.50">
    <property type="match status" value="1"/>
</dbReference>
<feature type="domain" description="SANT" evidence="13">
    <location>
        <begin position="408"/>
        <end position="460"/>
    </location>
</feature>
<evidence type="ECO:0000256" key="8">
    <source>
        <dbReference type="ARBA" id="ARBA00023242"/>
    </source>
</evidence>
<keyword evidence="3" id="KW-0597">Phosphoprotein</keyword>
<evidence type="ECO:0000256" key="5">
    <source>
        <dbReference type="ARBA" id="ARBA00022771"/>
    </source>
</evidence>
<dbReference type="WBParaSite" id="GPLIN_000089000">
    <property type="protein sequence ID" value="GPLIN_000089000"/>
    <property type="gene ID" value="GPLIN_000089000"/>
</dbReference>
<evidence type="ECO:0000259" key="12">
    <source>
        <dbReference type="PROSITE" id="PS51156"/>
    </source>
</evidence>
<dbReference type="InterPro" id="IPR009057">
    <property type="entry name" value="Homeodomain-like_sf"/>
</dbReference>
<dbReference type="SMART" id="SM01189">
    <property type="entry name" value="ELM2"/>
    <property type="match status" value="1"/>
</dbReference>
<dbReference type="PROSITE" id="PS51038">
    <property type="entry name" value="BAH"/>
    <property type="match status" value="1"/>
</dbReference>
<dbReference type="InterPro" id="IPR001005">
    <property type="entry name" value="SANT/Myb"/>
</dbReference>
<dbReference type="SMART" id="SM00401">
    <property type="entry name" value="ZnF_GATA"/>
    <property type="match status" value="1"/>
</dbReference>
<dbReference type="PROSITE" id="PS51156">
    <property type="entry name" value="ELM2"/>
    <property type="match status" value="1"/>
</dbReference>
<proteinExistence type="inferred from homology"/>
<dbReference type="GO" id="GO:0043565">
    <property type="term" value="F:sequence-specific DNA binding"/>
    <property type="evidence" value="ECO:0007669"/>
    <property type="project" value="InterPro"/>
</dbReference>
<feature type="region of interest" description="Disordered" evidence="10">
    <location>
        <begin position="255"/>
        <end position="276"/>
    </location>
</feature>
<dbReference type="SUPFAM" id="SSF46689">
    <property type="entry name" value="Homeodomain-like"/>
    <property type="match status" value="1"/>
</dbReference>
<dbReference type="Gene3D" id="2.30.30.490">
    <property type="match status" value="2"/>
</dbReference>
<dbReference type="InterPro" id="IPR043151">
    <property type="entry name" value="BAH_sf"/>
</dbReference>
<evidence type="ECO:0000256" key="7">
    <source>
        <dbReference type="ARBA" id="ARBA00023125"/>
    </source>
</evidence>
<dbReference type="CDD" id="cd04709">
    <property type="entry name" value="BAH_MTA"/>
    <property type="match status" value="1"/>
</dbReference>
<feature type="compositionally biased region" description="Polar residues" evidence="10">
    <location>
        <begin position="82"/>
        <end position="95"/>
    </location>
</feature>
<dbReference type="GO" id="GO:0003713">
    <property type="term" value="F:transcription coactivator activity"/>
    <property type="evidence" value="ECO:0007669"/>
    <property type="project" value="TreeGrafter"/>
</dbReference>
<dbReference type="InterPro" id="IPR000949">
    <property type="entry name" value="ELM2_dom"/>
</dbReference>
<comment type="subcellular location">
    <subcellularLocation>
        <location evidence="1">Nucleus</location>
    </subcellularLocation>
</comment>
<dbReference type="Pfam" id="PF17226">
    <property type="entry name" value="MTA_R1"/>
    <property type="match status" value="1"/>
</dbReference>
<evidence type="ECO:0000256" key="1">
    <source>
        <dbReference type="ARBA" id="ARBA00004123"/>
    </source>
</evidence>
<dbReference type="InterPro" id="IPR001025">
    <property type="entry name" value="BAH_dom"/>
</dbReference>
<dbReference type="Gene3D" id="1.10.10.60">
    <property type="entry name" value="Homeodomain-like"/>
    <property type="match status" value="1"/>
</dbReference>
<evidence type="ECO:0000256" key="9">
    <source>
        <dbReference type="ARBA" id="ARBA00093454"/>
    </source>
</evidence>
<accession>A0A183BJW1</accession>
<dbReference type="PANTHER" id="PTHR10865:SF29">
    <property type="entry name" value="METASTASIS ASSOCIATED 1-LIKE, ISOFORM D"/>
    <property type="match status" value="1"/>
</dbReference>
<evidence type="ECO:0000256" key="10">
    <source>
        <dbReference type="SAM" id="MobiDB-lite"/>
    </source>
</evidence>
<reference evidence="15" key="2">
    <citation type="submission" date="2016-06" db="UniProtKB">
        <authorList>
            <consortium name="WormBaseParasite"/>
        </authorList>
    </citation>
    <scope>IDENTIFICATION</scope>
</reference>
<dbReference type="GO" id="GO:0042826">
    <property type="term" value="F:histone deacetylase binding"/>
    <property type="evidence" value="ECO:0007669"/>
    <property type="project" value="TreeGrafter"/>
</dbReference>
<dbReference type="Pfam" id="PF01426">
    <property type="entry name" value="BAH"/>
    <property type="match status" value="1"/>
</dbReference>
<keyword evidence="7" id="KW-0238">DNA-binding</keyword>
<dbReference type="SMART" id="SM00439">
    <property type="entry name" value="BAH"/>
    <property type="match status" value="1"/>
</dbReference>
<organism evidence="14 15">
    <name type="scientific">Globodera pallida</name>
    <name type="common">Potato cyst nematode worm</name>
    <name type="synonym">Heterodera pallida</name>
    <dbReference type="NCBI Taxonomy" id="36090"/>
    <lineage>
        <taxon>Eukaryota</taxon>
        <taxon>Metazoa</taxon>
        <taxon>Ecdysozoa</taxon>
        <taxon>Nematoda</taxon>
        <taxon>Chromadorea</taxon>
        <taxon>Rhabditida</taxon>
        <taxon>Tylenchina</taxon>
        <taxon>Tylenchomorpha</taxon>
        <taxon>Tylenchoidea</taxon>
        <taxon>Heteroderidae</taxon>
        <taxon>Heteroderinae</taxon>
        <taxon>Globodera</taxon>
    </lineage>
</organism>
<feature type="compositionally biased region" description="Basic and acidic residues" evidence="10">
    <location>
        <begin position="112"/>
        <end position="125"/>
    </location>
</feature>
<dbReference type="FunFam" id="1.10.10.60:FF:000012">
    <property type="entry name" value="Metastasis-associated 1 family, member 3"/>
    <property type="match status" value="1"/>
</dbReference>
<dbReference type="GO" id="GO:0000122">
    <property type="term" value="P:negative regulation of transcription by RNA polymerase II"/>
    <property type="evidence" value="ECO:0007669"/>
    <property type="project" value="TreeGrafter"/>
</dbReference>
<name>A0A183BJW1_GLOPA</name>
<sequence length="690" mass="77386">MAQNMYRVGDYVYFETFTAAPFQIRRIEELNKTLSGAVETKVTCFFRRRDLPNSLLKIADQAERQNKILSKPRKTLLGKVEPTSSIDANGVQGPSENGAESGIKLTTEDEEDLRRESDGPAEDGRSNSVGFAGLPAGAERLDTTELNRLRQHELFLSRIVETLPATQIRGKCSVVILNEVETCDMYLNQEVRFVRDAQAVVVLQDSFFYSLVYDPANQTLLADKGRIEIGERHQAKIPELIADREEDKCVGEAIKDVKSEDDDESTEAAGRGRTGGVRHSDREFVVYHPHHDLCDRDIDQFLIIARPVARITHNWPTAASFSAVGIFSRALDSSSSTKLTTLHQTASAASRDITLLHAMALLHQANYSLGQATKFLVPPPDKLHYPLEADKVTAHNTVSLGGPILCRDQLEEWSAAESTLFEDAIEKYGKDFHDIRLDCLPWKSMRDIVEYYYMWKTSSRYAELKKTKHADQENKLKQVYIPTYNKPSTHIIGVQSQQTTNSCESCKTEESTHWYHWGPTHLQFRLCGDCWTVWKKKGGLKRPHEFDIFDLDGSTDVRSSTASAANRLGVGRNGLPQSALKGSGTQTLPGQKGRVAFYLNSALEARVARRLAPKQIFNVRKAARSPFIEIDAKVLQDYYFGRSLVDVLHTAHQIKRGTVSKLAEIHLTKLHEKRGLVGPGMAQNGGNRRS</sequence>
<dbReference type="InterPro" id="IPR035170">
    <property type="entry name" value="MTA1_R1"/>
</dbReference>
<dbReference type="Pfam" id="PF01448">
    <property type="entry name" value="ELM2"/>
    <property type="match status" value="1"/>
</dbReference>
<reference evidence="14" key="1">
    <citation type="submission" date="2014-05" db="EMBL/GenBank/DDBJ databases">
        <title>The genome and life-stage specific transcriptomes of Globodera pallida elucidate key aspects of plant parasitism by a cyst nematode.</title>
        <authorList>
            <person name="Cotton J.A."/>
            <person name="Lilley C.J."/>
            <person name="Jones L.M."/>
            <person name="Kikuchi T."/>
            <person name="Reid A.J."/>
            <person name="Thorpe P."/>
            <person name="Tsai I.J."/>
            <person name="Beasley H."/>
            <person name="Blok V."/>
            <person name="Cock P.J.A."/>
            <person name="Van den Akker S.E."/>
            <person name="Holroyd N."/>
            <person name="Hunt M."/>
            <person name="Mantelin S."/>
            <person name="Naghra H."/>
            <person name="Pain A."/>
            <person name="Palomares-Rius J.E."/>
            <person name="Zarowiecki M."/>
            <person name="Berriman M."/>
            <person name="Jones J.T."/>
            <person name="Urwin P.E."/>
        </authorList>
    </citation>
    <scope>NUCLEOTIDE SEQUENCE [LARGE SCALE GENOMIC DNA]</scope>
    <source>
        <strain evidence="14">Lindley</strain>
    </source>
</reference>
<dbReference type="InterPro" id="IPR000679">
    <property type="entry name" value="Znf_GATA"/>
</dbReference>
<feature type="domain" description="ELM2" evidence="12">
    <location>
        <begin position="225"/>
        <end position="380"/>
    </location>
</feature>
<evidence type="ECO:0000313" key="15">
    <source>
        <dbReference type="WBParaSite" id="GPLIN_000089000"/>
    </source>
</evidence>
<dbReference type="GO" id="GO:0003714">
    <property type="term" value="F:transcription corepressor activity"/>
    <property type="evidence" value="ECO:0007669"/>
    <property type="project" value="TreeGrafter"/>
</dbReference>
<dbReference type="InterPro" id="IPR017884">
    <property type="entry name" value="SANT_dom"/>
</dbReference>
<dbReference type="InterPro" id="IPR040138">
    <property type="entry name" value="MIER/MTA"/>
</dbReference>
<evidence type="ECO:0000259" key="13">
    <source>
        <dbReference type="PROSITE" id="PS51293"/>
    </source>
</evidence>
<dbReference type="GO" id="GO:0016581">
    <property type="term" value="C:NuRD complex"/>
    <property type="evidence" value="ECO:0007669"/>
    <property type="project" value="TreeGrafter"/>
</dbReference>
<evidence type="ECO:0000256" key="3">
    <source>
        <dbReference type="ARBA" id="ARBA00022553"/>
    </source>
</evidence>
<keyword evidence="14" id="KW-1185">Reference proteome</keyword>
<comment type="similarity">
    <text evidence="9">Belongs to the metastasis-associated protein family.</text>
</comment>
<feature type="region of interest" description="Disordered" evidence="10">
    <location>
        <begin position="79"/>
        <end position="134"/>
    </location>
</feature>
<keyword evidence="2" id="KW-0678">Repressor</keyword>
<evidence type="ECO:0000256" key="6">
    <source>
        <dbReference type="ARBA" id="ARBA00022833"/>
    </source>
</evidence>
<dbReference type="PROSITE" id="PS51293">
    <property type="entry name" value="SANT"/>
    <property type="match status" value="1"/>
</dbReference>
<keyword evidence="4" id="KW-0479">Metal-binding</keyword>
<dbReference type="PANTHER" id="PTHR10865">
    <property type="entry name" value="METASTASIS-ASSOCIATED PROTEIN AND MESODERM INDUCTION EARLY RESPONSE PROTEIN"/>
    <property type="match status" value="1"/>
</dbReference>
<dbReference type="Proteomes" id="UP000050741">
    <property type="component" value="Unassembled WGS sequence"/>
</dbReference>
<evidence type="ECO:0000256" key="4">
    <source>
        <dbReference type="ARBA" id="ARBA00022723"/>
    </source>
</evidence>
<protein>
    <submittedName>
        <fullName evidence="15">Metastasis-associated protein MTA3</fullName>
    </submittedName>
</protein>
<evidence type="ECO:0000259" key="11">
    <source>
        <dbReference type="PROSITE" id="PS51038"/>
    </source>
</evidence>
<evidence type="ECO:0000256" key="2">
    <source>
        <dbReference type="ARBA" id="ARBA00022491"/>
    </source>
</evidence>
<dbReference type="CDD" id="cd11661">
    <property type="entry name" value="SANT_MTA3_like"/>
    <property type="match status" value="1"/>
</dbReference>
<dbReference type="SMART" id="SM00717">
    <property type="entry name" value="SANT"/>
    <property type="match status" value="1"/>
</dbReference>
<feature type="domain" description="BAH" evidence="11">
    <location>
        <begin position="4"/>
        <end position="224"/>
    </location>
</feature>
<dbReference type="GO" id="GO:0008270">
    <property type="term" value="F:zinc ion binding"/>
    <property type="evidence" value="ECO:0007669"/>
    <property type="project" value="UniProtKB-KW"/>
</dbReference>
<dbReference type="AlphaFoldDB" id="A0A183BJW1"/>
<dbReference type="GO" id="GO:0003682">
    <property type="term" value="F:chromatin binding"/>
    <property type="evidence" value="ECO:0007669"/>
    <property type="project" value="InterPro"/>
</dbReference>
<keyword evidence="8" id="KW-0539">Nucleus</keyword>
<dbReference type="Pfam" id="PF00249">
    <property type="entry name" value="Myb_DNA-binding"/>
    <property type="match status" value="1"/>
</dbReference>